<proteinExistence type="predicted"/>
<keyword evidence="7 14" id="KW-0418">Kinase</keyword>
<name>A0ABS4J073_9BACL</name>
<dbReference type="SUPFAM" id="SSF55874">
    <property type="entry name" value="ATPase domain of HSP90 chaperone/DNA topoisomerase II/histidine kinase"/>
    <property type="match status" value="1"/>
</dbReference>
<keyword evidence="11 12" id="KW-0472">Membrane</keyword>
<keyword evidence="9 12" id="KW-1133">Transmembrane helix</keyword>
<dbReference type="InterPro" id="IPR005467">
    <property type="entry name" value="His_kinase_dom"/>
</dbReference>
<dbReference type="SMART" id="SM00387">
    <property type="entry name" value="HATPase_c"/>
    <property type="match status" value="1"/>
</dbReference>
<keyword evidence="5 12" id="KW-0812">Transmembrane</keyword>
<dbReference type="PROSITE" id="PS50109">
    <property type="entry name" value="HIS_KIN"/>
    <property type="match status" value="1"/>
</dbReference>
<keyword evidence="15" id="KW-1185">Reference proteome</keyword>
<reference evidence="14 15" key="1">
    <citation type="submission" date="2021-03" db="EMBL/GenBank/DDBJ databases">
        <title>Genomic Encyclopedia of Type Strains, Phase IV (KMG-IV): sequencing the most valuable type-strain genomes for metagenomic binning, comparative biology and taxonomic classification.</title>
        <authorList>
            <person name="Goeker M."/>
        </authorList>
    </citation>
    <scope>NUCLEOTIDE SEQUENCE [LARGE SCALE GENOMIC DNA]</scope>
    <source>
        <strain evidence="14 15">DSM 26048</strain>
    </source>
</reference>
<dbReference type="Gene3D" id="3.30.565.10">
    <property type="entry name" value="Histidine kinase-like ATPase, C-terminal domain"/>
    <property type="match status" value="1"/>
</dbReference>
<evidence type="ECO:0000256" key="10">
    <source>
        <dbReference type="ARBA" id="ARBA00023012"/>
    </source>
</evidence>
<accession>A0ABS4J073</accession>
<dbReference type="Proteomes" id="UP001519287">
    <property type="component" value="Unassembled WGS sequence"/>
</dbReference>
<evidence type="ECO:0000259" key="13">
    <source>
        <dbReference type="PROSITE" id="PS50109"/>
    </source>
</evidence>
<dbReference type="PANTHER" id="PTHR34220">
    <property type="entry name" value="SENSOR HISTIDINE KINASE YPDA"/>
    <property type="match status" value="1"/>
</dbReference>
<evidence type="ECO:0000256" key="1">
    <source>
        <dbReference type="ARBA" id="ARBA00004651"/>
    </source>
</evidence>
<dbReference type="Pfam" id="PF02518">
    <property type="entry name" value="HATPase_c"/>
    <property type="match status" value="1"/>
</dbReference>
<evidence type="ECO:0000256" key="7">
    <source>
        <dbReference type="ARBA" id="ARBA00022777"/>
    </source>
</evidence>
<evidence type="ECO:0000256" key="6">
    <source>
        <dbReference type="ARBA" id="ARBA00022741"/>
    </source>
</evidence>
<evidence type="ECO:0000256" key="5">
    <source>
        <dbReference type="ARBA" id="ARBA00022692"/>
    </source>
</evidence>
<dbReference type="InterPro" id="IPR050640">
    <property type="entry name" value="Bact_2-comp_sensor_kinase"/>
</dbReference>
<evidence type="ECO:0000256" key="8">
    <source>
        <dbReference type="ARBA" id="ARBA00022840"/>
    </source>
</evidence>
<keyword evidence="2" id="KW-1003">Cell membrane</keyword>
<feature type="transmembrane region" description="Helical" evidence="12">
    <location>
        <begin position="270"/>
        <end position="297"/>
    </location>
</feature>
<keyword evidence="4" id="KW-0808">Transferase</keyword>
<organism evidence="14 15">
    <name type="scientific">Paenibacillus eucommiae</name>
    <dbReference type="NCBI Taxonomy" id="1355755"/>
    <lineage>
        <taxon>Bacteria</taxon>
        <taxon>Bacillati</taxon>
        <taxon>Bacillota</taxon>
        <taxon>Bacilli</taxon>
        <taxon>Bacillales</taxon>
        <taxon>Paenibacillaceae</taxon>
        <taxon>Paenibacillus</taxon>
    </lineage>
</organism>
<sequence>MLHNLRWRRWRLIHKLILFYMPLIVLPVVLGMYFVTSNFNGTSKGIMQQNTEDLLDLVVEKLDQEFHSFENLSLQFFVDTDLGRLLQENAPTYLQSAKLKSDLDKRVQILLGSFRPYISSAILTWGNNQYVFGRKDPHILSGEYAKFVSNIEEGEGSVSWELEASNESGKRVILLGRDINHMERFHKIAELIFVIDPDTFMRTLEETKISKNAVFELYSAGGNLILSTGKWNPSDKDKYLITEVRSHRYDWTLKTMIPLQQLHDQIERTIYISIIVTILCVLLGLGVTQLIVMDIVIPIKKLMMNMKQGVRGVEPLRLKKFRGAQEVTKLNDTFISVLLEIHQLNHEVMATQQKKQAAEVRALQNQLTPHFLYNTLNSIRWMAIIQKQDNIKEMADSLSSLLAYSIRDPGQRVTIQDEINILYDYIKIQKVRYQDFILIVDIPESFYDLHMLKFLLQPIIENAVMHGISEASRSGEIKLHAYKELNELHIVVSDNGCGMSEDRLEQIRDLLHSGKESNHLGLKNIHERIQLHYGKKYGLQIESDFDEGTRVELVLPWM</sequence>
<evidence type="ECO:0000256" key="11">
    <source>
        <dbReference type="ARBA" id="ARBA00023136"/>
    </source>
</evidence>
<keyword evidence="10" id="KW-0902">Two-component regulatory system</keyword>
<keyword evidence="6" id="KW-0547">Nucleotide-binding</keyword>
<evidence type="ECO:0000256" key="2">
    <source>
        <dbReference type="ARBA" id="ARBA00022475"/>
    </source>
</evidence>
<dbReference type="InterPro" id="IPR036890">
    <property type="entry name" value="HATPase_C_sf"/>
</dbReference>
<evidence type="ECO:0000313" key="15">
    <source>
        <dbReference type="Proteomes" id="UP001519287"/>
    </source>
</evidence>
<feature type="domain" description="Histidine kinase" evidence="13">
    <location>
        <begin position="367"/>
        <end position="558"/>
    </location>
</feature>
<keyword evidence="8" id="KW-0067">ATP-binding</keyword>
<evidence type="ECO:0000256" key="3">
    <source>
        <dbReference type="ARBA" id="ARBA00022553"/>
    </source>
</evidence>
<dbReference type="PANTHER" id="PTHR34220:SF11">
    <property type="entry name" value="SENSOR PROTEIN KINASE HPTS"/>
    <property type="match status" value="1"/>
</dbReference>
<dbReference type="Pfam" id="PF06580">
    <property type="entry name" value="His_kinase"/>
    <property type="match status" value="1"/>
</dbReference>
<evidence type="ECO:0000256" key="12">
    <source>
        <dbReference type="SAM" id="Phobius"/>
    </source>
</evidence>
<dbReference type="EMBL" id="JAGGLB010000017">
    <property type="protein sequence ID" value="MBP1993230.1"/>
    <property type="molecule type" value="Genomic_DNA"/>
</dbReference>
<evidence type="ECO:0000256" key="9">
    <source>
        <dbReference type="ARBA" id="ARBA00022989"/>
    </source>
</evidence>
<dbReference type="InterPro" id="IPR010559">
    <property type="entry name" value="Sig_transdc_His_kin_internal"/>
</dbReference>
<comment type="caution">
    <text evidence="14">The sequence shown here is derived from an EMBL/GenBank/DDBJ whole genome shotgun (WGS) entry which is preliminary data.</text>
</comment>
<gene>
    <name evidence="14" type="ORF">J2Z66_004847</name>
</gene>
<protein>
    <submittedName>
        <fullName evidence="14">Sensor histidine kinase YesM</fullName>
    </submittedName>
</protein>
<evidence type="ECO:0000256" key="4">
    <source>
        <dbReference type="ARBA" id="ARBA00022679"/>
    </source>
</evidence>
<evidence type="ECO:0000313" key="14">
    <source>
        <dbReference type="EMBL" id="MBP1993230.1"/>
    </source>
</evidence>
<comment type="subcellular location">
    <subcellularLocation>
        <location evidence="1">Cell membrane</location>
        <topology evidence="1">Multi-pass membrane protein</topology>
    </subcellularLocation>
</comment>
<dbReference type="InterPro" id="IPR003594">
    <property type="entry name" value="HATPase_dom"/>
</dbReference>
<dbReference type="RefSeq" id="WP_209974886.1">
    <property type="nucleotide sequence ID" value="NZ_JAGGLB010000017.1"/>
</dbReference>
<keyword evidence="3" id="KW-0597">Phosphoprotein</keyword>
<dbReference type="GO" id="GO:0016301">
    <property type="term" value="F:kinase activity"/>
    <property type="evidence" value="ECO:0007669"/>
    <property type="project" value="UniProtKB-KW"/>
</dbReference>
<feature type="transmembrane region" description="Helical" evidence="12">
    <location>
        <begin position="12"/>
        <end position="35"/>
    </location>
</feature>